<dbReference type="Pfam" id="PF10328">
    <property type="entry name" value="7TM_GPCR_Srx"/>
    <property type="match status" value="1"/>
</dbReference>
<evidence type="ECO:0000313" key="3">
    <source>
        <dbReference type="EMBL" id="KHJ98383.1"/>
    </source>
</evidence>
<dbReference type="AlphaFoldDB" id="A0A0B1TLE2"/>
<dbReference type="PANTHER" id="PTHR22718">
    <property type="entry name" value="SERPENTINE RECEPTOR, CLASS X"/>
    <property type="match status" value="1"/>
</dbReference>
<keyword evidence="4" id="KW-1185">Reference proteome</keyword>
<keyword evidence="1" id="KW-1133">Transmembrane helix</keyword>
<feature type="transmembrane region" description="Helical" evidence="1">
    <location>
        <begin position="212"/>
        <end position="234"/>
    </location>
</feature>
<evidence type="ECO:0000259" key="2">
    <source>
        <dbReference type="Pfam" id="PF10328"/>
    </source>
</evidence>
<dbReference type="Gene3D" id="1.20.1070.10">
    <property type="entry name" value="Rhodopsin 7-helix transmembrane proteins"/>
    <property type="match status" value="1"/>
</dbReference>
<name>A0A0B1TLE2_OESDE</name>
<dbReference type="Proteomes" id="UP000053660">
    <property type="component" value="Unassembled WGS sequence"/>
</dbReference>
<feature type="transmembrane region" description="Helical" evidence="1">
    <location>
        <begin position="180"/>
        <end position="200"/>
    </location>
</feature>
<feature type="transmembrane region" description="Helical" evidence="1">
    <location>
        <begin position="78"/>
        <end position="100"/>
    </location>
</feature>
<feature type="transmembrane region" description="Helical" evidence="1">
    <location>
        <begin position="6"/>
        <end position="28"/>
    </location>
</feature>
<keyword evidence="1" id="KW-0812">Transmembrane</keyword>
<dbReference type="SUPFAM" id="SSF81321">
    <property type="entry name" value="Family A G protein-coupled receptor-like"/>
    <property type="match status" value="1"/>
</dbReference>
<reference evidence="3 4" key="1">
    <citation type="submission" date="2014-03" db="EMBL/GenBank/DDBJ databases">
        <title>Draft genome of the hookworm Oesophagostomum dentatum.</title>
        <authorList>
            <person name="Mitreva M."/>
        </authorList>
    </citation>
    <scope>NUCLEOTIDE SEQUENCE [LARGE SCALE GENOMIC DNA]</scope>
    <source>
        <strain evidence="3 4">OD-Hann</strain>
    </source>
</reference>
<sequence>MGVLLGLLTLAGLLLTVLVMIAVIKLSVIKRKSPIYIISAANIMCDCIQLILAIAYLVPSILLDSWLFKGDRENEFVQFLGAVFLFCWYYGSVAQILMAVNRQVHYEYDKFSFDHVFLSYSYTAKKDIPNYSNTYIDLPLNSTSSAICAVCYAYIILYVWKMNHLYASDQSGNGRRIKEYKYALQFCAISLFYLAGWVTFRVFPVLIGASRVECFIVISICVTINSSANAFVYITSNSEVQGALPFTKASLSRISAMSGTQHSSSYVRRHLHGKS</sequence>
<keyword evidence="1" id="KW-0472">Membrane</keyword>
<dbReference type="InterPro" id="IPR019430">
    <property type="entry name" value="7TM_GPCR_serpentine_rcpt_Srx"/>
</dbReference>
<dbReference type="EMBL" id="KN549319">
    <property type="protein sequence ID" value="KHJ98383.1"/>
    <property type="molecule type" value="Genomic_DNA"/>
</dbReference>
<organism evidence="3 4">
    <name type="scientific">Oesophagostomum dentatum</name>
    <name type="common">Nodular worm</name>
    <dbReference type="NCBI Taxonomy" id="61180"/>
    <lineage>
        <taxon>Eukaryota</taxon>
        <taxon>Metazoa</taxon>
        <taxon>Ecdysozoa</taxon>
        <taxon>Nematoda</taxon>
        <taxon>Chromadorea</taxon>
        <taxon>Rhabditida</taxon>
        <taxon>Rhabditina</taxon>
        <taxon>Rhabditomorpha</taxon>
        <taxon>Strongyloidea</taxon>
        <taxon>Strongylidae</taxon>
        <taxon>Oesophagostomum</taxon>
    </lineage>
</organism>
<evidence type="ECO:0000256" key="1">
    <source>
        <dbReference type="SAM" id="Phobius"/>
    </source>
</evidence>
<feature type="transmembrane region" description="Helical" evidence="1">
    <location>
        <begin position="35"/>
        <end position="58"/>
    </location>
</feature>
<dbReference type="PANTHER" id="PTHR22718:SF11">
    <property type="entry name" value="7TM GPCR SERPENTINE RECEPTOR CLASS X (SRX) DOMAIN-CONTAINING PROTEIN"/>
    <property type="match status" value="1"/>
</dbReference>
<protein>
    <recommendedName>
        <fullName evidence="2">7TM GPCR serpentine receptor class x (Srx) domain-containing protein</fullName>
    </recommendedName>
</protein>
<accession>A0A0B1TLE2</accession>
<dbReference type="OrthoDB" id="5846501at2759"/>
<evidence type="ECO:0000313" key="4">
    <source>
        <dbReference type="Proteomes" id="UP000053660"/>
    </source>
</evidence>
<gene>
    <name evidence="3" type="ORF">OESDEN_01633</name>
</gene>
<feature type="transmembrane region" description="Helical" evidence="1">
    <location>
        <begin position="138"/>
        <end position="160"/>
    </location>
</feature>
<feature type="domain" description="7TM GPCR serpentine receptor class x (Srx)" evidence="2">
    <location>
        <begin position="8"/>
        <end position="102"/>
    </location>
</feature>
<proteinExistence type="predicted"/>